<evidence type="ECO:0000313" key="2">
    <source>
        <dbReference type="EMBL" id="KAF6022451.1"/>
    </source>
</evidence>
<feature type="transmembrane region" description="Helical" evidence="1">
    <location>
        <begin position="117"/>
        <end position="138"/>
    </location>
</feature>
<dbReference type="InterPro" id="IPR036259">
    <property type="entry name" value="MFS_trans_sf"/>
</dbReference>
<sequence length="646" mass="69648">MLWSANASGFLILVNSYIIHNTEMDANEAALGVTVTGVAKIIGCFSVILTSSLKFNRFLLYFVSVAVFGVAAIVASFTTSKEIYYSLAACWGLGKGITIASLLGVVSDLCTASQTPFLFGFQLMAEGIGGLALVPLAAYIGEATDERYGILFVGCCGVLGALAILPVVVLSFKKQARFIPSLVKMGNIRSLEKTKDKGYAWIIVLTSFLSHFANVGFSFGIAGNLTIIYQEFFKVDLQLGSLVGSVHIGVLFLFGPLTAAIVKKFGCQVAELFGGVLILVGVGLCAFSTTLWHAVVSYGVIAGIGVSFSYTASSQILAVYFDKLKYLAFSLAIFGYYIGLMTWPIFSQFLFDKFGYSKAMGIMTSFHVLHIIAGISFFEPKEEQLKSVKTIQNSKDESDEGVSDMNSIIMKDSQQDLANNDYLELFEQQEMPAEDCDESSRSIKADFATLLKSWKVWLSLINALFWTANASGYLILVNSYILDSTDLNESEVDFGETVIGVSNIIGCVSVVLTSSVKFDRFFLYSCSTAVFGVAAIVTTFATTKETYYTFAACWGLGQSVTVTCLLGITSDLCTVSQFALLFGLELLAEGIGEIALVPLAAYIGETTSEKYGIIFVGCCGVLGAVAVLPIVVFNALDKRKGYSNLL</sequence>
<feature type="transmembrane region" description="Helical" evidence="1">
    <location>
        <begin position="358"/>
        <end position="378"/>
    </location>
</feature>
<keyword evidence="1" id="KW-0472">Membrane</keyword>
<dbReference type="PANTHER" id="PTHR11360">
    <property type="entry name" value="MONOCARBOXYLATE TRANSPORTER"/>
    <property type="match status" value="1"/>
</dbReference>
<feature type="transmembrane region" description="Helical" evidence="1">
    <location>
        <begin position="326"/>
        <end position="346"/>
    </location>
</feature>
<dbReference type="InterPro" id="IPR011701">
    <property type="entry name" value="MFS"/>
</dbReference>
<dbReference type="Gene3D" id="1.20.1250.20">
    <property type="entry name" value="MFS general substrate transporter like domains"/>
    <property type="match status" value="2"/>
</dbReference>
<feature type="transmembrane region" description="Helical" evidence="1">
    <location>
        <begin position="521"/>
        <end position="541"/>
    </location>
</feature>
<protein>
    <submittedName>
        <fullName evidence="2">Uncharacterized protein</fullName>
    </submittedName>
</protein>
<dbReference type="InterPro" id="IPR050327">
    <property type="entry name" value="Proton-linked_MCT"/>
</dbReference>
<gene>
    <name evidence="2" type="ORF">EB796_019235</name>
</gene>
<dbReference type="EMBL" id="VXIV02002848">
    <property type="protein sequence ID" value="KAF6022451.1"/>
    <property type="molecule type" value="Genomic_DNA"/>
</dbReference>
<dbReference type="SUPFAM" id="SSF103473">
    <property type="entry name" value="MFS general substrate transporter"/>
    <property type="match status" value="2"/>
</dbReference>
<feature type="transmembrane region" description="Helical" evidence="1">
    <location>
        <begin position="83"/>
        <end position="105"/>
    </location>
</feature>
<feature type="transmembrane region" description="Helical" evidence="1">
    <location>
        <begin position="547"/>
        <end position="568"/>
    </location>
</feature>
<keyword evidence="1" id="KW-1133">Transmembrane helix</keyword>
<dbReference type="PANTHER" id="PTHR11360:SF310">
    <property type="entry name" value="MONOCARBOXYLATE TRANSPORTER 9-LIKE"/>
    <property type="match status" value="1"/>
</dbReference>
<keyword evidence="3" id="KW-1185">Reference proteome</keyword>
<evidence type="ECO:0000256" key="1">
    <source>
        <dbReference type="SAM" id="Phobius"/>
    </source>
</evidence>
<feature type="transmembrane region" description="Helical" evidence="1">
    <location>
        <begin position="298"/>
        <end position="319"/>
    </location>
</feature>
<proteinExistence type="predicted"/>
<feature type="transmembrane region" description="Helical" evidence="1">
    <location>
        <begin position="58"/>
        <end position="77"/>
    </location>
</feature>
<name>A0A7J7JA18_BUGNE</name>
<keyword evidence="1" id="KW-0812">Transmembrane</keyword>
<dbReference type="AlphaFoldDB" id="A0A7J7JA18"/>
<feature type="transmembrane region" description="Helical" evidence="1">
    <location>
        <begin position="580"/>
        <end position="601"/>
    </location>
</feature>
<dbReference type="Proteomes" id="UP000593567">
    <property type="component" value="Unassembled WGS sequence"/>
</dbReference>
<organism evidence="2 3">
    <name type="scientific">Bugula neritina</name>
    <name type="common">Brown bryozoan</name>
    <name type="synonym">Sertularia neritina</name>
    <dbReference type="NCBI Taxonomy" id="10212"/>
    <lineage>
        <taxon>Eukaryota</taxon>
        <taxon>Metazoa</taxon>
        <taxon>Spiralia</taxon>
        <taxon>Lophotrochozoa</taxon>
        <taxon>Bryozoa</taxon>
        <taxon>Gymnolaemata</taxon>
        <taxon>Cheilostomatida</taxon>
        <taxon>Flustrina</taxon>
        <taxon>Buguloidea</taxon>
        <taxon>Bugulidae</taxon>
        <taxon>Bugula</taxon>
    </lineage>
</organism>
<feature type="transmembrane region" description="Helical" evidence="1">
    <location>
        <begin position="150"/>
        <end position="172"/>
    </location>
</feature>
<dbReference type="OrthoDB" id="10060767at2759"/>
<feature type="transmembrane region" description="Helical" evidence="1">
    <location>
        <begin position="494"/>
        <end position="514"/>
    </location>
</feature>
<dbReference type="GO" id="GO:0008028">
    <property type="term" value="F:monocarboxylic acid transmembrane transporter activity"/>
    <property type="evidence" value="ECO:0007669"/>
    <property type="project" value="TreeGrafter"/>
</dbReference>
<evidence type="ECO:0000313" key="3">
    <source>
        <dbReference type="Proteomes" id="UP000593567"/>
    </source>
</evidence>
<reference evidence="2" key="1">
    <citation type="submission" date="2020-06" db="EMBL/GenBank/DDBJ databases">
        <title>Draft genome of Bugula neritina, a colonial animal packing powerful symbionts and potential medicines.</title>
        <authorList>
            <person name="Rayko M."/>
        </authorList>
    </citation>
    <scope>NUCLEOTIDE SEQUENCE [LARGE SCALE GENOMIC DNA]</scope>
    <source>
        <strain evidence="2">Kwan_BN1</strain>
    </source>
</reference>
<accession>A0A7J7JA18</accession>
<comment type="caution">
    <text evidence="2">The sequence shown here is derived from an EMBL/GenBank/DDBJ whole genome shotgun (WGS) entry which is preliminary data.</text>
</comment>
<feature type="transmembrane region" description="Helical" evidence="1">
    <location>
        <begin position="460"/>
        <end position="482"/>
    </location>
</feature>
<feature type="transmembrane region" description="Helical" evidence="1">
    <location>
        <begin position="199"/>
        <end position="222"/>
    </location>
</feature>
<feature type="transmembrane region" description="Helical" evidence="1">
    <location>
        <begin position="29"/>
        <end position="51"/>
    </location>
</feature>
<feature type="transmembrane region" description="Helical" evidence="1">
    <location>
        <begin position="269"/>
        <end position="292"/>
    </location>
</feature>
<feature type="transmembrane region" description="Helical" evidence="1">
    <location>
        <begin position="613"/>
        <end position="636"/>
    </location>
</feature>
<feature type="transmembrane region" description="Helical" evidence="1">
    <location>
        <begin position="242"/>
        <end position="262"/>
    </location>
</feature>
<dbReference type="Pfam" id="PF07690">
    <property type="entry name" value="MFS_1"/>
    <property type="match status" value="1"/>
</dbReference>